<evidence type="ECO:0000256" key="1">
    <source>
        <dbReference type="ARBA" id="ARBA00022448"/>
    </source>
</evidence>
<keyword evidence="7" id="KW-0472">Membrane</keyword>
<accession>A0A4S4N6T3</accession>
<keyword evidence="3" id="KW-0997">Cell inner membrane</keyword>
<dbReference type="AlphaFoldDB" id="A0A4S4N6T3"/>
<dbReference type="OrthoDB" id="9802264at2"/>
<organism evidence="9 10">
    <name type="scientific">Aliishimia ponticola</name>
    <dbReference type="NCBI Taxonomy" id="2499833"/>
    <lineage>
        <taxon>Bacteria</taxon>
        <taxon>Pseudomonadati</taxon>
        <taxon>Pseudomonadota</taxon>
        <taxon>Alphaproteobacteria</taxon>
        <taxon>Rhodobacterales</taxon>
        <taxon>Paracoccaceae</taxon>
        <taxon>Aliishimia</taxon>
    </lineage>
</organism>
<dbReference type="SMART" id="SM00382">
    <property type="entry name" value="AAA"/>
    <property type="match status" value="1"/>
</dbReference>
<evidence type="ECO:0000256" key="2">
    <source>
        <dbReference type="ARBA" id="ARBA00022475"/>
    </source>
</evidence>
<dbReference type="PROSITE" id="PS00211">
    <property type="entry name" value="ABC_TRANSPORTER_1"/>
    <property type="match status" value="1"/>
</dbReference>
<dbReference type="InterPro" id="IPR017871">
    <property type="entry name" value="ABC_transporter-like_CS"/>
</dbReference>
<evidence type="ECO:0000259" key="8">
    <source>
        <dbReference type="PROSITE" id="PS50893"/>
    </source>
</evidence>
<comment type="caution">
    <text evidence="9">The sequence shown here is derived from an EMBL/GenBank/DDBJ whole genome shotgun (WGS) entry which is preliminary data.</text>
</comment>
<name>A0A4S4N6T3_9RHOB</name>
<dbReference type="Pfam" id="PF00005">
    <property type="entry name" value="ABC_tran"/>
    <property type="match status" value="1"/>
</dbReference>
<dbReference type="InterPro" id="IPR003439">
    <property type="entry name" value="ABC_transporter-like_ATP-bd"/>
</dbReference>
<dbReference type="GO" id="GO:0016887">
    <property type="term" value="F:ATP hydrolysis activity"/>
    <property type="evidence" value="ECO:0007669"/>
    <property type="project" value="InterPro"/>
</dbReference>
<dbReference type="PANTHER" id="PTHR42781:SF1">
    <property type="entry name" value="THIAMINE IMPORT ATP-BINDING PROTEIN THIQ"/>
    <property type="match status" value="1"/>
</dbReference>
<proteinExistence type="predicted"/>
<dbReference type="EMBL" id="SRKY01000005">
    <property type="protein sequence ID" value="THH34769.1"/>
    <property type="molecule type" value="Genomic_DNA"/>
</dbReference>
<keyword evidence="4" id="KW-0547">Nucleotide-binding</keyword>
<keyword evidence="6" id="KW-1278">Translocase</keyword>
<reference evidence="9 10" key="1">
    <citation type="submission" date="2019-04" db="EMBL/GenBank/DDBJ databases">
        <title>Shimia ponticola sp. nov., isolated from seawater.</title>
        <authorList>
            <person name="Kim Y.-O."/>
            <person name="Yoon J.-H."/>
        </authorList>
    </citation>
    <scope>NUCLEOTIDE SEQUENCE [LARGE SCALE GENOMIC DNA]</scope>
    <source>
        <strain evidence="9 10">MYP11</strain>
    </source>
</reference>
<dbReference type="PANTHER" id="PTHR42781">
    <property type="entry name" value="SPERMIDINE/PUTRESCINE IMPORT ATP-BINDING PROTEIN POTA"/>
    <property type="match status" value="1"/>
</dbReference>
<feature type="domain" description="ABC transporter" evidence="8">
    <location>
        <begin position="2"/>
        <end position="229"/>
    </location>
</feature>
<dbReference type="Gene3D" id="3.40.50.300">
    <property type="entry name" value="P-loop containing nucleotide triphosphate hydrolases"/>
    <property type="match status" value="1"/>
</dbReference>
<evidence type="ECO:0000313" key="10">
    <source>
        <dbReference type="Proteomes" id="UP000306602"/>
    </source>
</evidence>
<evidence type="ECO:0000256" key="4">
    <source>
        <dbReference type="ARBA" id="ARBA00022741"/>
    </source>
</evidence>
<protein>
    <submittedName>
        <fullName evidence="9">ATP-binding cassette domain-containing protein</fullName>
    </submittedName>
</protein>
<dbReference type="PROSITE" id="PS50893">
    <property type="entry name" value="ABC_TRANSPORTER_2"/>
    <property type="match status" value="1"/>
</dbReference>
<evidence type="ECO:0000256" key="5">
    <source>
        <dbReference type="ARBA" id="ARBA00022840"/>
    </source>
</evidence>
<sequence length="229" mass="23729">MLELDGCVFGNGGFRLAADWALDAGARCAVLGPSGAGKSTLLAGIAGFADQVSGTVRADGQALPPVPQHRPVAMLFQDHNLFPHLTVAQNVGLGLRPSLKLTAAERARVADALGQVGLAGLEARKPAELSGGQQSRAAIARLLVMARPVMLLDEPFSALGPAQRTDMLRLVVEVAAKVSASVIMVTHNPEEARALAGLVSFVDGGVASVPAPVEDFFARPPQALRDYIG</sequence>
<dbReference type="InterPro" id="IPR003593">
    <property type="entry name" value="AAA+_ATPase"/>
</dbReference>
<dbReference type="InterPro" id="IPR050093">
    <property type="entry name" value="ABC_SmlMolc_Importer"/>
</dbReference>
<keyword evidence="10" id="KW-1185">Reference proteome</keyword>
<evidence type="ECO:0000256" key="6">
    <source>
        <dbReference type="ARBA" id="ARBA00022967"/>
    </source>
</evidence>
<keyword evidence="2" id="KW-1003">Cell membrane</keyword>
<keyword evidence="1" id="KW-0813">Transport</keyword>
<evidence type="ECO:0000313" key="9">
    <source>
        <dbReference type="EMBL" id="THH34769.1"/>
    </source>
</evidence>
<dbReference type="Proteomes" id="UP000306602">
    <property type="component" value="Unassembled WGS sequence"/>
</dbReference>
<keyword evidence="5 9" id="KW-0067">ATP-binding</keyword>
<dbReference type="InterPro" id="IPR027417">
    <property type="entry name" value="P-loop_NTPase"/>
</dbReference>
<dbReference type="RefSeq" id="WP_136464356.1">
    <property type="nucleotide sequence ID" value="NZ_SRKY01000005.1"/>
</dbReference>
<dbReference type="SUPFAM" id="SSF52540">
    <property type="entry name" value="P-loop containing nucleoside triphosphate hydrolases"/>
    <property type="match status" value="1"/>
</dbReference>
<gene>
    <name evidence="9" type="ORF">E4Z66_17530</name>
</gene>
<evidence type="ECO:0000256" key="3">
    <source>
        <dbReference type="ARBA" id="ARBA00022519"/>
    </source>
</evidence>
<dbReference type="GO" id="GO:0005524">
    <property type="term" value="F:ATP binding"/>
    <property type="evidence" value="ECO:0007669"/>
    <property type="project" value="UniProtKB-KW"/>
</dbReference>
<evidence type="ECO:0000256" key="7">
    <source>
        <dbReference type="ARBA" id="ARBA00023136"/>
    </source>
</evidence>